<dbReference type="GO" id="GO:0016810">
    <property type="term" value="F:hydrolase activity, acting on carbon-nitrogen (but not peptide) bonds"/>
    <property type="evidence" value="ECO:0007669"/>
    <property type="project" value="InterPro"/>
</dbReference>
<dbReference type="AlphaFoldDB" id="A0A6N4WBQ2"/>
<dbReference type="Gene3D" id="2.30.40.10">
    <property type="entry name" value="Urease, subunit C, domain 1"/>
    <property type="match status" value="1"/>
</dbReference>
<dbReference type="RefSeq" id="WP_163805056.1">
    <property type="nucleotide sequence ID" value="NZ_AP022620.1"/>
</dbReference>
<proteinExistence type="predicted"/>
<dbReference type="SUPFAM" id="SSF51556">
    <property type="entry name" value="Metallo-dependent hydrolases"/>
    <property type="match status" value="1"/>
</dbReference>
<accession>A0A6N4WBQ2</accession>
<dbReference type="PANTHER" id="PTHR22642:SF2">
    <property type="entry name" value="PROTEIN LONG AFTER FAR-RED 3"/>
    <property type="match status" value="1"/>
</dbReference>
<dbReference type="Proteomes" id="UP000467249">
    <property type="component" value="Chromosome"/>
</dbReference>
<dbReference type="InterPro" id="IPR032466">
    <property type="entry name" value="Metal_Hydrolase"/>
</dbReference>
<dbReference type="InterPro" id="IPR033932">
    <property type="entry name" value="YtcJ-like"/>
</dbReference>
<dbReference type="CDD" id="cd01300">
    <property type="entry name" value="YtcJ_like"/>
    <property type="match status" value="1"/>
</dbReference>
<organism evidence="2 3">
    <name type="scientific">Mycolicibacterium anyangense</name>
    <dbReference type="NCBI Taxonomy" id="1431246"/>
    <lineage>
        <taxon>Bacteria</taxon>
        <taxon>Bacillati</taxon>
        <taxon>Actinomycetota</taxon>
        <taxon>Actinomycetes</taxon>
        <taxon>Mycobacteriales</taxon>
        <taxon>Mycobacteriaceae</taxon>
        <taxon>Mycolicibacterium</taxon>
    </lineage>
</organism>
<dbReference type="Gene3D" id="3.20.20.140">
    <property type="entry name" value="Metal-dependent hydrolases"/>
    <property type="match status" value="1"/>
</dbReference>
<name>A0A6N4WBQ2_9MYCO</name>
<dbReference type="InterPro" id="IPR011059">
    <property type="entry name" value="Metal-dep_hydrolase_composite"/>
</dbReference>
<feature type="domain" description="Amidohydrolase 3" evidence="1">
    <location>
        <begin position="50"/>
        <end position="553"/>
    </location>
</feature>
<dbReference type="Pfam" id="PF07969">
    <property type="entry name" value="Amidohydro_3"/>
    <property type="match status" value="1"/>
</dbReference>
<protein>
    <submittedName>
        <fullName evidence="2">Amidohydrolase</fullName>
    </submittedName>
</protein>
<reference evidence="2 3" key="1">
    <citation type="journal article" date="2019" name="Emerg. Microbes Infect.">
        <title>Comprehensive subspecies identification of 175 nontuberculous mycobacteria species based on 7547 genomic profiles.</title>
        <authorList>
            <person name="Matsumoto Y."/>
            <person name="Kinjo T."/>
            <person name="Motooka D."/>
            <person name="Nabeya D."/>
            <person name="Jung N."/>
            <person name="Uechi K."/>
            <person name="Horii T."/>
            <person name="Iida T."/>
            <person name="Fujita J."/>
            <person name="Nakamura S."/>
        </authorList>
    </citation>
    <scope>NUCLEOTIDE SEQUENCE [LARGE SCALE GENOMIC DNA]</scope>
    <source>
        <strain evidence="2 3">JCM 30275</strain>
    </source>
</reference>
<dbReference type="KEGG" id="many:MANY_31300"/>
<dbReference type="SUPFAM" id="SSF51338">
    <property type="entry name" value="Composite domain of metallo-dependent hydrolases"/>
    <property type="match status" value="1"/>
</dbReference>
<dbReference type="EMBL" id="AP022620">
    <property type="protein sequence ID" value="BBZ77793.1"/>
    <property type="molecule type" value="Genomic_DNA"/>
</dbReference>
<dbReference type="Gene3D" id="3.10.310.70">
    <property type="match status" value="1"/>
</dbReference>
<evidence type="ECO:0000313" key="3">
    <source>
        <dbReference type="Proteomes" id="UP000467249"/>
    </source>
</evidence>
<dbReference type="PANTHER" id="PTHR22642">
    <property type="entry name" value="IMIDAZOLONEPROPIONASE"/>
    <property type="match status" value="1"/>
</dbReference>
<keyword evidence="2" id="KW-0378">Hydrolase</keyword>
<keyword evidence="3" id="KW-1185">Reference proteome</keyword>
<evidence type="ECO:0000313" key="2">
    <source>
        <dbReference type="EMBL" id="BBZ77793.1"/>
    </source>
</evidence>
<gene>
    <name evidence="2" type="ORF">MANY_31300</name>
</gene>
<dbReference type="InterPro" id="IPR013108">
    <property type="entry name" value="Amidohydro_3"/>
</dbReference>
<evidence type="ECO:0000259" key="1">
    <source>
        <dbReference type="Pfam" id="PF07969"/>
    </source>
</evidence>
<sequence length="556" mass="60392">MGDSYLVTNGPIWTGDPVQPWAQAVVVRGTDLVHVGTRDGADALVDASTELIDLHGRMCLPGFIDAHNHLASMAVAKLGVSLSGAVGRDTVLAAVRDWVAAQPGGAALRGHGWMPDSFEDRSPRREWLDEITGDRPMYLFSADAHDMWFNTAAMRAVGIGPQTPDPDPGAQYFVRDADGTPTGHAVEAAAYMPIIVAQGLFSVPNIRLAQQLTLQQAPSWGMTAYFEAGAASGAASADARWIYEDLIAQDHAGTLPVRVAGSYWTRTPNDDPSAITDDLIHWNRDLRSEHVRISTCKMWADGTFMSGGALLLSPCCGHSADDLGAMTFPADHIEAQIEAVQAAGFDMHIHIDADGSARVVLDAYESVRRRRGRENSRHVIAHNSMVDPADLNRYAELGVIANCTPLWGTDYNGQYRDIYTRMLGAERVQERLFPYGDLVRSGAVVTYGSDIPAVDIHEGPPLIQIEALLTRQRPGHPDDVPLVARQRIGLHDALRGYTANGAYQLRLDHRTGTVTTGKAADLTILGADLFRVDPHDIHDVPVVLTMMDGRITHDGR</sequence>